<feature type="binding site" evidence="14">
    <location>
        <position position="885"/>
    </location>
    <ligand>
        <name>Zn(2+)</name>
        <dbReference type="ChEBI" id="CHEBI:29105"/>
    </ligand>
</feature>
<dbReference type="NCBIfam" id="TIGR00392">
    <property type="entry name" value="ileS"/>
    <property type="match status" value="1"/>
</dbReference>
<dbReference type="Gene3D" id="3.40.50.620">
    <property type="entry name" value="HUPs"/>
    <property type="match status" value="2"/>
</dbReference>
<feature type="domain" description="Methionyl/Valyl/Leucyl/Isoleucyl-tRNA synthetase anticodon-binding" evidence="17">
    <location>
        <begin position="675"/>
        <end position="828"/>
    </location>
</feature>
<dbReference type="SUPFAM" id="SSF52374">
    <property type="entry name" value="Nucleotidylyl transferase"/>
    <property type="match status" value="1"/>
</dbReference>
<dbReference type="SUPFAM" id="SSF50677">
    <property type="entry name" value="ValRS/IleRS/LeuRS editing domain"/>
    <property type="match status" value="1"/>
</dbReference>
<dbReference type="InterPro" id="IPR023585">
    <property type="entry name" value="Ile-tRNA-ligase_type1"/>
</dbReference>
<dbReference type="InterPro" id="IPR009080">
    <property type="entry name" value="tRNAsynth_Ia_anticodon-bd"/>
</dbReference>
<comment type="function">
    <text evidence="12 14">Catalyzes the attachment of isoleucine to tRNA(Ile). As IleRS can inadvertently accommodate and process structurally similar amino acids such as valine, to avoid such errors it has two additional distinct tRNA(Ile)-dependent editing activities. One activity is designated as 'pretransfer' editing and involves the hydrolysis of activated Val-AMP. The other activity is designated 'posttransfer' editing and involves deacylation of mischarged Val-tRNA(Ile).</text>
</comment>
<comment type="similarity">
    <text evidence="2 14">Belongs to the class-I aminoacyl-tRNA synthetase family. IleS type 1 subfamily.</text>
</comment>
<feature type="binding site" evidence="14">
    <location>
        <position position="908"/>
    </location>
    <ligand>
        <name>Zn(2+)</name>
        <dbReference type="ChEBI" id="CHEBI:29105"/>
    </ligand>
</feature>
<feature type="binding site" evidence="14">
    <location>
        <position position="888"/>
    </location>
    <ligand>
        <name>Zn(2+)</name>
        <dbReference type="ChEBI" id="CHEBI:29105"/>
    </ligand>
</feature>
<dbReference type="InterPro" id="IPR002300">
    <property type="entry name" value="aa-tRNA-synth_Ia"/>
</dbReference>
<comment type="domain">
    <text evidence="14">IleRS has two distinct active sites: one for aminoacylation and one for editing. The misactivated valine is translocated from the active site to the editing site, which sterically excludes the correctly activated isoleucine. The single editing site contains two valyl binding pockets, one specific for each substrate (Val-AMP or Val-tRNA(Ile)).</text>
</comment>
<feature type="domain" description="Aminoacyl-tRNA synthetase class Ia" evidence="15">
    <location>
        <begin position="27"/>
        <end position="632"/>
    </location>
</feature>
<evidence type="ECO:0000256" key="7">
    <source>
        <dbReference type="ARBA" id="ARBA00022741"/>
    </source>
</evidence>
<comment type="caution">
    <text evidence="18">The sequence shown here is derived from an EMBL/GenBank/DDBJ whole genome shotgun (WGS) entry which is preliminary data.</text>
</comment>
<dbReference type="CDD" id="cd07960">
    <property type="entry name" value="Anticodon_Ia_Ile_BEm"/>
    <property type="match status" value="1"/>
</dbReference>
<dbReference type="EMBL" id="AZDJ01000013">
    <property type="protein sequence ID" value="KRK73250.1"/>
    <property type="molecule type" value="Genomic_DNA"/>
</dbReference>
<organism evidence="18 19">
    <name type="scientific">Lacticaseibacillus nasuensis JCM 17158</name>
    <dbReference type="NCBI Taxonomy" id="1291734"/>
    <lineage>
        <taxon>Bacteria</taxon>
        <taxon>Bacillati</taxon>
        <taxon>Bacillota</taxon>
        <taxon>Bacilli</taxon>
        <taxon>Lactobacillales</taxon>
        <taxon>Lactobacillaceae</taxon>
        <taxon>Lacticaseibacillus</taxon>
    </lineage>
</organism>
<gene>
    <name evidence="14" type="primary">ileS</name>
    <name evidence="18" type="ORF">FD02_GL001107</name>
</gene>
<dbReference type="OrthoDB" id="9810365at2"/>
<accession>A0A0R1JZK2</accession>
<dbReference type="FunFam" id="3.40.50.620:FF:000152">
    <property type="entry name" value="Isoleucine--tRNA ligase"/>
    <property type="match status" value="1"/>
</dbReference>
<dbReference type="InterPro" id="IPR050081">
    <property type="entry name" value="Ile-tRNA_ligase"/>
</dbReference>
<evidence type="ECO:0000256" key="2">
    <source>
        <dbReference type="ARBA" id="ARBA00006887"/>
    </source>
</evidence>
<keyword evidence="8 14" id="KW-0862">Zinc</keyword>
<keyword evidence="10 14" id="KW-0648">Protein biosynthesis</keyword>
<dbReference type="GO" id="GO:0006428">
    <property type="term" value="P:isoleucyl-tRNA aminoacylation"/>
    <property type="evidence" value="ECO:0007669"/>
    <property type="project" value="UniProtKB-UniRule"/>
</dbReference>
<feature type="binding site" evidence="14">
    <location>
        <position position="552"/>
    </location>
    <ligand>
        <name>L-isoleucyl-5'-AMP</name>
        <dbReference type="ChEBI" id="CHEBI:178002"/>
    </ligand>
</feature>
<evidence type="ECO:0000256" key="10">
    <source>
        <dbReference type="ARBA" id="ARBA00022917"/>
    </source>
</evidence>
<dbReference type="Pfam" id="PF06827">
    <property type="entry name" value="zf-FPG_IleRS"/>
    <property type="match status" value="1"/>
</dbReference>
<dbReference type="InterPro" id="IPR010663">
    <property type="entry name" value="Znf_FPG/IleRS"/>
</dbReference>
<dbReference type="AlphaFoldDB" id="A0A0R1JZK2"/>
<dbReference type="FunFam" id="1.10.10.830:FF:000001">
    <property type="entry name" value="Isoleucine--tRNA ligase"/>
    <property type="match status" value="1"/>
</dbReference>
<comment type="cofactor">
    <cofactor evidence="14">
        <name>Zn(2+)</name>
        <dbReference type="ChEBI" id="CHEBI:29105"/>
    </cofactor>
    <text evidence="14">Binds 1 zinc ion per subunit.</text>
</comment>
<evidence type="ECO:0000256" key="3">
    <source>
        <dbReference type="ARBA" id="ARBA00011245"/>
    </source>
</evidence>
<evidence type="ECO:0000259" key="17">
    <source>
        <dbReference type="Pfam" id="PF08264"/>
    </source>
</evidence>
<dbReference type="PRINTS" id="PR00984">
    <property type="entry name" value="TRNASYNTHILE"/>
</dbReference>
<dbReference type="Pfam" id="PF08264">
    <property type="entry name" value="Anticodon_1"/>
    <property type="match status" value="1"/>
</dbReference>
<dbReference type="CDD" id="cd00818">
    <property type="entry name" value="IleRS_core"/>
    <property type="match status" value="1"/>
</dbReference>
<evidence type="ECO:0000313" key="19">
    <source>
        <dbReference type="Proteomes" id="UP000051804"/>
    </source>
</evidence>
<sequence length="925" mass="103181">MKIKETLNLGKTPFKMRAGLPNKEPQLQAVWAENHVYEARQKLNEGKPTFVLHDGPPFANGNIHMGHALNKITKDIIVRAKSMSGFRAPYVPGWDTHGLPIEQQLAKKGVRRKEMSMVDYRELCRQFAMKEIDKQRADFKRLGVMGDWDHPYITLQPEFEAAEIRVFGKMAENGYIYHGLKPVYWSWSSESTLAEAEVEYHDVKSPSIYVAFQVVDGKDLLTSDTSFIIWTTTPWTIPANLGIAVNPRFEYAQVQVADHKYVVAAEMLPSVAEALGWTDYTVLKTFPGTALDRMTAQHPLYDRTSLVMEADHVTLDAGTGLVHTAPGHGEDDYKVGVKYDLPVYSVVDEKGFMTKDAPGFEGVFYDDANRLVTKALTEKGALLKLDFFTHSYPHDWRTKKPVIYRATTQWFASVQSFRQQILDAIDTVTFFPDWGKTRLHNMIRDRGDWVISRQRAWGVPLPIFYAEDGTPIIEKATIDHVADLFGEFGSSVWFDRDAKELLPAGYTNEHSPHGQFTKETDIMDVWFDSGSSWAGVAQARPELTYPTDLYLEGSDQYRGWFNSSLITSVANNGIAPYKQVLSQGFTLDGEGRKMSKSLGNTIVPDTVEKQFGAEIIRLWVASVDSSSDMKVSLDTFAQTSETYRKIRNTLRFMLANTSDFTAADAVPVAALGSVDQYMLVRLNQVIATARKAYDAYDLATVVKAITTFLTTDLSAFYLDFAKDVVYIEGQASLPRRQMQTVMAQALLAIVELLTPILPHTAEEIWPLLHQDRDFAALAELPEAQTVPNAESLLTDWSAFMAFREKVQKALEVARDAKVIGKSLEAHVTVYADDATQALLQRLDANVMQLLIVSQFTVADLAAAPANAEVVDGLTLTVTHADGEVCQRCRMTTTTVGANPAFPTLCARCAAIVTANFPEAASEGLE</sequence>
<protein>
    <recommendedName>
        <fullName evidence="14">Isoleucine--tRNA ligase</fullName>
        <ecNumber evidence="14">6.1.1.5</ecNumber>
    </recommendedName>
    <alternativeName>
        <fullName evidence="14">Isoleucyl-tRNA synthetase</fullName>
        <shortName evidence="14">IleRS</shortName>
    </alternativeName>
</protein>
<feature type="binding site" evidence="14">
    <location>
        <position position="596"/>
    </location>
    <ligand>
        <name>ATP</name>
        <dbReference type="ChEBI" id="CHEBI:30616"/>
    </ligand>
</feature>
<evidence type="ECO:0000256" key="6">
    <source>
        <dbReference type="ARBA" id="ARBA00022723"/>
    </source>
</evidence>
<keyword evidence="5 14" id="KW-0436">Ligase</keyword>
<evidence type="ECO:0000259" key="16">
    <source>
        <dbReference type="Pfam" id="PF06827"/>
    </source>
</evidence>
<dbReference type="Proteomes" id="UP000051804">
    <property type="component" value="Unassembled WGS sequence"/>
</dbReference>
<dbReference type="Gene3D" id="1.10.730.20">
    <property type="match status" value="1"/>
</dbReference>
<comment type="subcellular location">
    <subcellularLocation>
        <location evidence="1 14">Cytoplasm</location>
    </subcellularLocation>
</comment>
<dbReference type="PANTHER" id="PTHR42765">
    <property type="entry name" value="SOLEUCYL-TRNA SYNTHETASE"/>
    <property type="match status" value="1"/>
</dbReference>
<reference evidence="18 19" key="1">
    <citation type="journal article" date="2015" name="Genome Announc.">
        <title>Expanding the biotechnology potential of lactobacilli through comparative genomics of 213 strains and associated genera.</title>
        <authorList>
            <person name="Sun Z."/>
            <person name="Harris H.M."/>
            <person name="McCann A."/>
            <person name="Guo C."/>
            <person name="Argimon S."/>
            <person name="Zhang W."/>
            <person name="Yang X."/>
            <person name="Jeffery I.B."/>
            <person name="Cooney J.C."/>
            <person name="Kagawa T.F."/>
            <person name="Liu W."/>
            <person name="Song Y."/>
            <person name="Salvetti E."/>
            <person name="Wrobel A."/>
            <person name="Rasinkangas P."/>
            <person name="Parkhill J."/>
            <person name="Rea M.C."/>
            <person name="O'Sullivan O."/>
            <person name="Ritari J."/>
            <person name="Douillard F.P."/>
            <person name="Paul Ross R."/>
            <person name="Yang R."/>
            <person name="Briner A.E."/>
            <person name="Felis G.E."/>
            <person name="de Vos W.M."/>
            <person name="Barrangou R."/>
            <person name="Klaenhammer T.R."/>
            <person name="Caufield P.W."/>
            <person name="Cui Y."/>
            <person name="Zhang H."/>
            <person name="O'Toole P.W."/>
        </authorList>
    </citation>
    <scope>NUCLEOTIDE SEQUENCE [LARGE SCALE GENOMIC DNA]</scope>
    <source>
        <strain evidence="18 19">JCM 17158</strain>
    </source>
</reference>
<evidence type="ECO:0000313" key="18">
    <source>
        <dbReference type="EMBL" id="KRK73250.1"/>
    </source>
</evidence>
<evidence type="ECO:0000256" key="4">
    <source>
        <dbReference type="ARBA" id="ARBA00022490"/>
    </source>
</evidence>
<feature type="short sequence motif" description="'HIGH' region" evidence="14">
    <location>
        <begin position="57"/>
        <end position="67"/>
    </location>
</feature>
<dbReference type="FunFam" id="1.10.730.20:FF:000001">
    <property type="entry name" value="Isoleucine--tRNA ligase"/>
    <property type="match status" value="1"/>
</dbReference>
<dbReference type="GO" id="GO:0002161">
    <property type="term" value="F:aminoacyl-tRNA deacylase activity"/>
    <property type="evidence" value="ECO:0007669"/>
    <property type="project" value="InterPro"/>
</dbReference>
<evidence type="ECO:0000259" key="15">
    <source>
        <dbReference type="Pfam" id="PF00133"/>
    </source>
</evidence>
<dbReference type="GO" id="GO:0005829">
    <property type="term" value="C:cytosol"/>
    <property type="evidence" value="ECO:0007669"/>
    <property type="project" value="TreeGrafter"/>
</dbReference>
<dbReference type="PROSITE" id="PS00178">
    <property type="entry name" value="AA_TRNA_LIGASE_I"/>
    <property type="match status" value="1"/>
</dbReference>
<dbReference type="GO" id="GO:0004822">
    <property type="term" value="F:isoleucine-tRNA ligase activity"/>
    <property type="evidence" value="ECO:0007669"/>
    <property type="project" value="UniProtKB-UniRule"/>
</dbReference>
<dbReference type="STRING" id="1291734.FD02_GL001107"/>
<dbReference type="InterPro" id="IPR013155">
    <property type="entry name" value="M/V/L/I-tRNA-synth_anticd-bd"/>
</dbReference>
<feature type="short sequence motif" description="'KMSKS' region" evidence="14">
    <location>
        <begin position="593"/>
        <end position="597"/>
    </location>
</feature>
<dbReference type="GO" id="GO:0005524">
    <property type="term" value="F:ATP binding"/>
    <property type="evidence" value="ECO:0007669"/>
    <property type="project" value="UniProtKB-UniRule"/>
</dbReference>
<keyword evidence="11 14" id="KW-0030">Aminoacyl-tRNA synthetase</keyword>
<proteinExistence type="inferred from homology"/>
<dbReference type="PANTHER" id="PTHR42765:SF1">
    <property type="entry name" value="ISOLEUCINE--TRNA LIGASE, MITOCHONDRIAL"/>
    <property type="match status" value="1"/>
</dbReference>
<comment type="subunit">
    <text evidence="3 14">Monomer.</text>
</comment>
<keyword evidence="7 14" id="KW-0547">Nucleotide-binding</keyword>
<dbReference type="GO" id="GO:0008270">
    <property type="term" value="F:zinc ion binding"/>
    <property type="evidence" value="ECO:0007669"/>
    <property type="project" value="UniProtKB-UniRule"/>
</dbReference>
<dbReference type="Pfam" id="PF00133">
    <property type="entry name" value="tRNA-synt_1"/>
    <property type="match status" value="1"/>
</dbReference>
<keyword evidence="19" id="KW-1185">Reference proteome</keyword>
<evidence type="ECO:0000256" key="14">
    <source>
        <dbReference type="HAMAP-Rule" id="MF_02002"/>
    </source>
</evidence>
<evidence type="ECO:0000256" key="1">
    <source>
        <dbReference type="ARBA" id="ARBA00004496"/>
    </source>
</evidence>
<dbReference type="InterPro" id="IPR002301">
    <property type="entry name" value="Ile-tRNA-ligase"/>
</dbReference>
<evidence type="ECO:0000256" key="5">
    <source>
        <dbReference type="ARBA" id="ARBA00022598"/>
    </source>
</evidence>
<comment type="catalytic activity">
    <reaction evidence="13 14">
        <text>tRNA(Ile) + L-isoleucine + ATP = L-isoleucyl-tRNA(Ile) + AMP + diphosphate</text>
        <dbReference type="Rhea" id="RHEA:11060"/>
        <dbReference type="Rhea" id="RHEA-COMP:9666"/>
        <dbReference type="Rhea" id="RHEA-COMP:9695"/>
        <dbReference type="ChEBI" id="CHEBI:30616"/>
        <dbReference type="ChEBI" id="CHEBI:33019"/>
        <dbReference type="ChEBI" id="CHEBI:58045"/>
        <dbReference type="ChEBI" id="CHEBI:78442"/>
        <dbReference type="ChEBI" id="CHEBI:78528"/>
        <dbReference type="ChEBI" id="CHEBI:456215"/>
        <dbReference type="EC" id="6.1.1.5"/>
    </reaction>
</comment>
<dbReference type="FunFam" id="3.90.740.10:FF:000006">
    <property type="entry name" value="Isoleucine--tRNA ligase"/>
    <property type="match status" value="1"/>
</dbReference>
<dbReference type="GO" id="GO:0000049">
    <property type="term" value="F:tRNA binding"/>
    <property type="evidence" value="ECO:0007669"/>
    <property type="project" value="InterPro"/>
</dbReference>
<evidence type="ECO:0000256" key="9">
    <source>
        <dbReference type="ARBA" id="ARBA00022840"/>
    </source>
</evidence>
<dbReference type="RefSeq" id="WP_056950472.1">
    <property type="nucleotide sequence ID" value="NZ_AZDJ01000013.1"/>
</dbReference>
<dbReference type="InterPro" id="IPR014729">
    <property type="entry name" value="Rossmann-like_a/b/a_fold"/>
</dbReference>
<dbReference type="HAMAP" id="MF_02002">
    <property type="entry name" value="Ile_tRNA_synth_type1"/>
    <property type="match status" value="1"/>
</dbReference>
<feature type="binding site" evidence="14">
    <location>
        <position position="905"/>
    </location>
    <ligand>
        <name>Zn(2+)</name>
        <dbReference type="ChEBI" id="CHEBI:29105"/>
    </ligand>
</feature>
<evidence type="ECO:0000256" key="12">
    <source>
        <dbReference type="ARBA" id="ARBA00025217"/>
    </source>
</evidence>
<evidence type="ECO:0000256" key="13">
    <source>
        <dbReference type="ARBA" id="ARBA00048359"/>
    </source>
</evidence>
<keyword evidence="4 14" id="KW-0963">Cytoplasm</keyword>
<dbReference type="InterPro" id="IPR001412">
    <property type="entry name" value="aa-tRNA-synth_I_CS"/>
</dbReference>
<evidence type="ECO:0000256" key="8">
    <source>
        <dbReference type="ARBA" id="ARBA00022833"/>
    </source>
</evidence>
<dbReference type="SUPFAM" id="SSF47323">
    <property type="entry name" value="Anticodon-binding domain of a subclass of class I aminoacyl-tRNA synthetases"/>
    <property type="match status" value="1"/>
</dbReference>
<keyword evidence="6 14" id="KW-0479">Metal-binding</keyword>
<dbReference type="EC" id="6.1.1.5" evidence="14"/>
<evidence type="ECO:0000256" key="11">
    <source>
        <dbReference type="ARBA" id="ARBA00023146"/>
    </source>
</evidence>
<dbReference type="InterPro" id="IPR009008">
    <property type="entry name" value="Val/Leu/Ile-tRNA-synth_edit"/>
</dbReference>
<name>A0A0R1JZK2_9LACO</name>
<dbReference type="Gene3D" id="1.10.10.830">
    <property type="entry name" value="Ile-tRNA synthetase CP2 domain-like"/>
    <property type="match status" value="1"/>
</dbReference>
<dbReference type="InterPro" id="IPR033708">
    <property type="entry name" value="Anticodon_Ile_BEm"/>
</dbReference>
<keyword evidence="9 14" id="KW-0067">ATP-binding</keyword>
<feature type="domain" description="Zinc finger FPG/IleRS-type" evidence="16">
    <location>
        <begin position="882"/>
        <end position="909"/>
    </location>
</feature>
<dbReference type="PATRIC" id="fig|1291734.4.peg.1137"/>